<feature type="transmembrane region" description="Helical" evidence="3">
    <location>
        <begin position="28"/>
        <end position="49"/>
    </location>
</feature>
<evidence type="ECO:0000256" key="1">
    <source>
        <dbReference type="SAM" id="Coils"/>
    </source>
</evidence>
<evidence type="ECO:0000256" key="2">
    <source>
        <dbReference type="SAM" id="MobiDB-lite"/>
    </source>
</evidence>
<dbReference type="InParanoid" id="A0A4V2SQ78"/>
<dbReference type="OrthoDB" id="9760528at2"/>
<keyword evidence="3" id="KW-0812">Transmembrane</keyword>
<keyword evidence="3" id="KW-0472">Membrane</keyword>
<dbReference type="Gene3D" id="1.10.287.470">
    <property type="entry name" value="Helix hairpin bin"/>
    <property type="match status" value="1"/>
</dbReference>
<proteinExistence type="predicted"/>
<dbReference type="RefSeq" id="WP_132707579.1">
    <property type="nucleotide sequence ID" value="NZ_JACIGF010000002.1"/>
</dbReference>
<dbReference type="AlphaFoldDB" id="A0A4V2SQ78"/>
<protein>
    <submittedName>
        <fullName evidence="4">RND family efflux transporter MFP subunit</fullName>
    </submittedName>
</protein>
<dbReference type="Proteomes" id="UP000295399">
    <property type="component" value="Unassembled WGS sequence"/>
</dbReference>
<accession>A0A4V2SQ78</accession>
<organism evidence="4 5">
    <name type="scientific">Rhodothalassium salexigens DSM 2132</name>
    <dbReference type="NCBI Taxonomy" id="1188247"/>
    <lineage>
        <taxon>Bacteria</taxon>
        <taxon>Pseudomonadati</taxon>
        <taxon>Pseudomonadota</taxon>
        <taxon>Alphaproteobacteria</taxon>
        <taxon>Rhodothalassiales</taxon>
        <taxon>Rhodothalassiaceae</taxon>
        <taxon>Rhodothalassium</taxon>
    </lineage>
</organism>
<dbReference type="InterPro" id="IPR050739">
    <property type="entry name" value="MFP"/>
</dbReference>
<comment type="caution">
    <text evidence="4">The sequence shown here is derived from an EMBL/GenBank/DDBJ whole genome shotgun (WGS) entry which is preliminary data.</text>
</comment>
<feature type="coiled-coil region" evidence="1">
    <location>
        <begin position="110"/>
        <end position="189"/>
    </location>
</feature>
<keyword evidence="1" id="KW-0175">Coiled coil</keyword>
<sequence>MSVPNDLGFRGKHLDTWQTLDSIRIPRVMRMVVLIILATILIGGTFLYFTPWVQTASGRGVVTALDPRDRQQDINALVGGRIEQWFVRDGSTVKKGDPIVRLVDNDPQLVERLKSEMQALERKVIAAEQQVSTAEYDARRQKELYEEGLSSRLAYENAQIKLEDLRSKLASARAELKQAEVRLSRQSIQTVRAPRDGTILTVNAGDSATFIQQGQRVATFIPEDVKRAVQLFVDGRDAALVEEGRPVRLQFEGWPAVQFSGWPSVAVGTFAGRVAVVDRGANLSGQFRIMVVEDPDGEPWPEERFVRLGTQARGWVLLDTVRLGYELWRQMNNFPPNFTVPGGSGGQGGGQGSGQGGASGGQGGSGGSNGAS</sequence>
<dbReference type="PANTHER" id="PTHR30386">
    <property type="entry name" value="MEMBRANE FUSION SUBUNIT OF EMRAB-TOLC MULTIDRUG EFFLUX PUMP"/>
    <property type="match status" value="1"/>
</dbReference>
<dbReference type="PANTHER" id="PTHR30386:SF27">
    <property type="entry name" value="MEMBRANE FUSION PROTEIN (MFP) FAMILY PROTEIN"/>
    <property type="match status" value="1"/>
</dbReference>
<dbReference type="SUPFAM" id="SSF111369">
    <property type="entry name" value="HlyD-like secretion proteins"/>
    <property type="match status" value="1"/>
</dbReference>
<gene>
    <name evidence="4" type="ORF">EV659_102335</name>
</gene>
<keyword evidence="5" id="KW-1185">Reference proteome</keyword>
<feature type="region of interest" description="Disordered" evidence="2">
    <location>
        <begin position="338"/>
        <end position="372"/>
    </location>
</feature>
<name>A0A4V2SQ78_RHOSA</name>
<evidence type="ECO:0000256" key="3">
    <source>
        <dbReference type="SAM" id="Phobius"/>
    </source>
</evidence>
<evidence type="ECO:0000313" key="4">
    <source>
        <dbReference type="EMBL" id="TCP37926.1"/>
    </source>
</evidence>
<dbReference type="Gene3D" id="2.40.50.100">
    <property type="match status" value="1"/>
</dbReference>
<dbReference type="EMBL" id="SLXO01000002">
    <property type="protein sequence ID" value="TCP37926.1"/>
    <property type="molecule type" value="Genomic_DNA"/>
</dbReference>
<keyword evidence="3" id="KW-1133">Transmembrane helix</keyword>
<feature type="compositionally biased region" description="Gly residues" evidence="2">
    <location>
        <begin position="342"/>
        <end position="372"/>
    </location>
</feature>
<reference evidence="4 5" key="1">
    <citation type="submission" date="2019-03" db="EMBL/GenBank/DDBJ databases">
        <title>Genomic Encyclopedia of Type Strains, Phase IV (KMG-IV): sequencing the most valuable type-strain genomes for metagenomic binning, comparative biology and taxonomic classification.</title>
        <authorList>
            <person name="Goeker M."/>
        </authorList>
    </citation>
    <scope>NUCLEOTIDE SEQUENCE [LARGE SCALE GENOMIC DNA]</scope>
    <source>
        <strain evidence="4 5">DSM 2132</strain>
    </source>
</reference>
<evidence type="ECO:0000313" key="5">
    <source>
        <dbReference type="Proteomes" id="UP000295399"/>
    </source>
</evidence>